<dbReference type="EMBL" id="JBHSSD010000057">
    <property type="protein sequence ID" value="MFC6165687.1"/>
    <property type="molecule type" value="Genomic_DNA"/>
</dbReference>
<evidence type="ECO:0000313" key="1">
    <source>
        <dbReference type="EMBL" id="MFC6165687.1"/>
    </source>
</evidence>
<sequence length="104" mass="12354">MKTRFRKSGYSDATVIKYIDPENPIYLLSTESEKQFKYVDGKRTDEVTGYRSWYTQEGLPPFMVKFEKDVKLPKYLSLVKFENLQGIEIRYDVYFKADDVTEVK</sequence>
<keyword evidence="2" id="KW-1185">Reference proteome</keyword>
<organism evidence="1 2">
    <name type="scientific">Lactiplantibacillus dongliensis</name>
    <dbReference type="NCBI Taxonomy" id="2559919"/>
    <lineage>
        <taxon>Bacteria</taxon>
        <taxon>Bacillati</taxon>
        <taxon>Bacillota</taxon>
        <taxon>Bacilli</taxon>
        <taxon>Lactobacillales</taxon>
        <taxon>Lactobacillaceae</taxon>
        <taxon>Lactiplantibacillus</taxon>
    </lineage>
</organism>
<evidence type="ECO:0008006" key="3">
    <source>
        <dbReference type="Google" id="ProtNLM"/>
    </source>
</evidence>
<dbReference type="RefSeq" id="WP_137639882.1">
    <property type="nucleotide sequence ID" value="NZ_BJDK01000011.1"/>
</dbReference>
<dbReference type="Proteomes" id="UP001596253">
    <property type="component" value="Unassembled WGS sequence"/>
</dbReference>
<protein>
    <recommendedName>
        <fullName evidence="3">SuB0782 undefined product 764400:764714 forward MW:11955</fullName>
    </recommendedName>
</protein>
<evidence type="ECO:0000313" key="2">
    <source>
        <dbReference type="Proteomes" id="UP001596253"/>
    </source>
</evidence>
<accession>A0ABW1RC03</accession>
<comment type="caution">
    <text evidence="1">The sequence shown here is derived from an EMBL/GenBank/DDBJ whole genome shotgun (WGS) entry which is preliminary data.</text>
</comment>
<gene>
    <name evidence="1" type="ORF">ACFP3T_13540</name>
</gene>
<name>A0ABW1RC03_9LACO</name>
<proteinExistence type="predicted"/>
<reference evidence="2" key="1">
    <citation type="journal article" date="2019" name="Int. J. Syst. Evol. Microbiol.">
        <title>The Global Catalogue of Microorganisms (GCM) 10K type strain sequencing project: providing services to taxonomists for standard genome sequencing and annotation.</title>
        <authorList>
            <consortium name="The Broad Institute Genomics Platform"/>
            <consortium name="The Broad Institute Genome Sequencing Center for Infectious Disease"/>
            <person name="Wu L."/>
            <person name="Ma J."/>
        </authorList>
    </citation>
    <scope>NUCLEOTIDE SEQUENCE [LARGE SCALE GENOMIC DNA]</scope>
    <source>
        <strain evidence="2">CCM 8932</strain>
    </source>
</reference>